<dbReference type="AlphaFoldDB" id="A0A8T2V2S8"/>
<keyword evidence="2" id="KW-1185">Reference proteome</keyword>
<reference evidence="1" key="1">
    <citation type="submission" date="2021-08" db="EMBL/GenBank/DDBJ databases">
        <title>WGS assembly of Ceratopteris richardii.</title>
        <authorList>
            <person name="Marchant D.B."/>
            <person name="Chen G."/>
            <person name="Jenkins J."/>
            <person name="Shu S."/>
            <person name="Leebens-Mack J."/>
            <person name="Grimwood J."/>
            <person name="Schmutz J."/>
            <person name="Soltis P."/>
            <person name="Soltis D."/>
            <person name="Chen Z.-H."/>
        </authorList>
    </citation>
    <scope>NUCLEOTIDE SEQUENCE</scope>
    <source>
        <strain evidence="1">Whitten #5841</strain>
        <tissue evidence="1">Leaf</tissue>
    </source>
</reference>
<dbReference type="OrthoDB" id="2442898at2759"/>
<organism evidence="1 2">
    <name type="scientific">Ceratopteris richardii</name>
    <name type="common">Triangle waterfern</name>
    <dbReference type="NCBI Taxonomy" id="49495"/>
    <lineage>
        <taxon>Eukaryota</taxon>
        <taxon>Viridiplantae</taxon>
        <taxon>Streptophyta</taxon>
        <taxon>Embryophyta</taxon>
        <taxon>Tracheophyta</taxon>
        <taxon>Polypodiopsida</taxon>
        <taxon>Polypodiidae</taxon>
        <taxon>Polypodiales</taxon>
        <taxon>Pteridineae</taxon>
        <taxon>Pteridaceae</taxon>
        <taxon>Parkerioideae</taxon>
        <taxon>Ceratopteris</taxon>
    </lineage>
</organism>
<dbReference type="SUPFAM" id="SSF53098">
    <property type="entry name" value="Ribonuclease H-like"/>
    <property type="match status" value="1"/>
</dbReference>
<dbReference type="EMBL" id="CM035409">
    <property type="protein sequence ID" value="KAH7440466.1"/>
    <property type="molecule type" value="Genomic_DNA"/>
</dbReference>
<dbReference type="InterPro" id="IPR012337">
    <property type="entry name" value="RNaseH-like_sf"/>
</dbReference>
<evidence type="ECO:0000313" key="1">
    <source>
        <dbReference type="EMBL" id="KAH7440466.1"/>
    </source>
</evidence>
<gene>
    <name evidence="1" type="ORF">KP509_04G109100</name>
</gene>
<name>A0A8T2V2S8_CERRI</name>
<sequence length="135" mass="15687">MLHRVVKCSGVIRGLLLSDEFAAMPEASTTIGKEFRKLADNAAWWENISRIVDIVRPLVQLLRVVDFMEPCIDKVYEAMDRTIESLKKLVQEDEKYEEISSICVRRWNAYYSPLRAAAFTVDPEFQDKKQYADPR</sequence>
<dbReference type="OMA" id="MEPCIDK"/>
<comment type="caution">
    <text evidence="1">The sequence shown here is derived from an EMBL/GenBank/DDBJ whole genome shotgun (WGS) entry which is preliminary data.</text>
</comment>
<dbReference type="Proteomes" id="UP000825935">
    <property type="component" value="Chromosome 4"/>
</dbReference>
<evidence type="ECO:0000313" key="2">
    <source>
        <dbReference type="Proteomes" id="UP000825935"/>
    </source>
</evidence>
<protein>
    <submittedName>
        <fullName evidence="1">Uncharacterized protein</fullName>
    </submittedName>
</protein>
<proteinExistence type="predicted"/>
<accession>A0A8T2V2S8</accession>